<feature type="transmembrane region" description="Helical" evidence="1">
    <location>
        <begin position="306"/>
        <end position="325"/>
    </location>
</feature>
<protein>
    <submittedName>
        <fullName evidence="2">Uncharacterized protein</fullName>
    </submittedName>
</protein>
<feature type="transmembrane region" description="Helical" evidence="1">
    <location>
        <begin position="265"/>
        <end position="286"/>
    </location>
</feature>
<gene>
    <name evidence="2" type="ORF">BT96DRAFT_975881</name>
</gene>
<accession>A0A6A4HP37</accession>
<keyword evidence="1" id="KW-1133">Transmembrane helix</keyword>
<organism evidence="2 3">
    <name type="scientific">Gymnopus androsaceus JB14</name>
    <dbReference type="NCBI Taxonomy" id="1447944"/>
    <lineage>
        <taxon>Eukaryota</taxon>
        <taxon>Fungi</taxon>
        <taxon>Dikarya</taxon>
        <taxon>Basidiomycota</taxon>
        <taxon>Agaricomycotina</taxon>
        <taxon>Agaricomycetes</taxon>
        <taxon>Agaricomycetidae</taxon>
        <taxon>Agaricales</taxon>
        <taxon>Marasmiineae</taxon>
        <taxon>Omphalotaceae</taxon>
        <taxon>Gymnopus</taxon>
    </lineage>
</organism>
<evidence type="ECO:0000313" key="3">
    <source>
        <dbReference type="Proteomes" id="UP000799118"/>
    </source>
</evidence>
<reference evidence="2" key="1">
    <citation type="journal article" date="2019" name="Environ. Microbiol.">
        <title>Fungal ecological strategies reflected in gene transcription - a case study of two litter decomposers.</title>
        <authorList>
            <person name="Barbi F."/>
            <person name="Kohler A."/>
            <person name="Barry K."/>
            <person name="Baskaran P."/>
            <person name="Daum C."/>
            <person name="Fauchery L."/>
            <person name="Ihrmark K."/>
            <person name="Kuo A."/>
            <person name="LaButti K."/>
            <person name="Lipzen A."/>
            <person name="Morin E."/>
            <person name="Grigoriev I.V."/>
            <person name="Henrissat B."/>
            <person name="Lindahl B."/>
            <person name="Martin F."/>
        </authorList>
    </citation>
    <scope>NUCLEOTIDE SEQUENCE</scope>
    <source>
        <strain evidence="2">JB14</strain>
    </source>
</reference>
<dbReference type="Proteomes" id="UP000799118">
    <property type="component" value="Unassembled WGS sequence"/>
</dbReference>
<proteinExistence type="predicted"/>
<keyword evidence="1" id="KW-0472">Membrane</keyword>
<sequence length="371" mass="39991">MDVDSGYTLEIPPPLTVKGSQKLTSSTGINDHVDECLDVNTIIATYCEGQGIYFDKALFAVGTVTLGFLGIYSLMFFIGIYIFLGKSLKSIGRGQLVFFGLIITPFILTVLYTLALIIVTLNILKYGVIVSLPGGIAAQEMAADSQTLPNVMNEISSWFSTIIILIADGIIVWRACAVWRHSRIVQGVLIFLMSANVGVNIADAAEDQLLTISETSSITLDWVSVLLSLAVNVVATLLIAYRAWIYHKSVHVALGQSSKSPVQGIFLLMVESGAILAIIQLLNIIFNKLDVDGLVGSTIDTLSRLATGLYVYAAAMSPVGIFVLVQTGNTYERSFSSRTVAQAPETAIAFNSQVNVTRGQSDMLQTGYHSS</sequence>
<feature type="transmembrane region" description="Helical" evidence="1">
    <location>
        <begin position="155"/>
        <end position="177"/>
    </location>
</feature>
<keyword evidence="3" id="KW-1185">Reference proteome</keyword>
<dbReference type="EMBL" id="ML769469">
    <property type="protein sequence ID" value="KAE9399500.1"/>
    <property type="molecule type" value="Genomic_DNA"/>
</dbReference>
<dbReference type="AlphaFoldDB" id="A0A6A4HP37"/>
<name>A0A6A4HP37_9AGAR</name>
<evidence type="ECO:0000256" key="1">
    <source>
        <dbReference type="SAM" id="Phobius"/>
    </source>
</evidence>
<feature type="transmembrane region" description="Helical" evidence="1">
    <location>
        <begin position="222"/>
        <end position="244"/>
    </location>
</feature>
<evidence type="ECO:0000313" key="2">
    <source>
        <dbReference type="EMBL" id="KAE9399500.1"/>
    </source>
</evidence>
<feature type="transmembrane region" description="Helical" evidence="1">
    <location>
        <begin position="184"/>
        <end position="202"/>
    </location>
</feature>
<feature type="transmembrane region" description="Helical" evidence="1">
    <location>
        <begin position="96"/>
        <end position="124"/>
    </location>
</feature>
<feature type="transmembrane region" description="Helical" evidence="1">
    <location>
        <begin position="58"/>
        <end position="84"/>
    </location>
</feature>
<keyword evidence="1" id="KW-0812">Transmembrane</keyword>